<dbReference type="InterPro" id="IPR011992">
    <property type="entry name" value="EF-hand-dom_pair"/>
</dbReference>
<dbReference type="KEGG" id="bgt:106055082"/>
<gene>
    <name evidence="3" type="primary">106055082</name>
</gene>
<feature type="compositionally biased region" description="Polar residues" evidence="1">
    <location>
        <begin position="694"/>
        <end position="703"/>
    </location>
</feature>
<feature type="compositionally biased region" description="Basic and acidic residues" evidence="1">
    <location>
        <begin position="64"/>
        <end position="75"/>
    </location>
</feature>
<dbReference type="InterPro" id="IPR039656">
    <property type="entry name" value="SYNRG"/>
</dbReference>
<reference evidence="3" key="1">
    <citation type="submission" date="2020-05" db="UniProtKB">
        <authorList>
            <consortium name="EnsemblMetazoa"/>
        </authorList>
    </citation>
    <scope>IDENTIFICATION</scope>
    <source>
        <strain evidence="3">BB02</strain>
    </source>
</reference>
<dbReference type="InterPro" id="IPR000261">
    <property type="entry name" value="EH_dom"/>
</dbReference>
<dbReference type="VEuPathDB" id="VectorBase:BGLAX_028457"/>
<feature type="region of interest" description="Disordered" evidence="1">
    <location>
        <begin position="1"/>
        <end position="80"/>
    </location>
</feature>
<feature type="compositionally biased region" description="Polar residues" evidence="1">
    <location>
        <begin position="945"/>
        <end position="959"/>
    </location>
</feature>
<feature type="compositionally biased region" description="Low complexity" evidence="1">
    <location>
        <begin position="930"/>
        <end position="944"/>
    </location>
</feature>
<organism evidence="3 4">
    <name type="scientific">Biomphalaria glabrata</name>
    <name type="common">Bloodfluke planorb</name>
    <name type="synonym">Freshwater snail</name>
    <dbReference type="NCBI Taxonomy" id="6526"/>
    <lineage>
        <taxon>Eukaryota</taxon>
        <taxon>Metazoa</taxon>
        <taxon>Spiralia</taxon>
        <taxon>Lophotrochozoa</taxon>
        <taxon>Mollusca</taxon>
        <taxon>Gastropoda</taxon>
        <taxon>Heterobranchia</taxon>
        <taxon>Euthyneura</taxon>
        <taxon>Panpulmonata</taxon>
        <taxon>Hygrophila</taxon>
        <taxon>Lymnaeoidea</taxon>
        <taxon>Planorbidae</taxon>
        <taxon>Biomphalaria</taxon>
    </lineage>
</organism>
<dbReference type="EnsemblMetazoa" id="BGLB001430-RB">
    <property type="protein sequence ID" value="BGLB001430-PB"/>
    <property type="gene ID" value="BGLB001430"/>
</dbReference>
<feature type="domain" description="EH" evidence="2">
    <location>
        <begin position="388"/>
        <end position="479"/>
    </location>
</feature>
<dbReference type="PANTHER" id="PTHR15463">
    <property type="entry name" value="AP1 GAMMA SUBUNIT BINDING PROTEIN 1"/>
    <property type="match status" value="1"/>
</dbReference>
<dbReference type="Gene3D" id="1.10.238.10">
    <property type="entry name" value="EF-hand"/>
    <property type="match status" value="1"/>
</dbReference>
<feature type="compositionally biased region" description="Polar residues" evidence="1">
    <location>
        <begin position="969"/>
        <end position="980"/>
    </location>
</feature>
<dbReference type="STRING" id="6526.A0A2C9JEF8"/>
<feature type="compositionally biased region" description="Polar residues" evidence="1">
    <location>
        <begin position="34"/>
        <end position="47"/>
    </location>
</feature>
<feature type="compositionally biased region" description="Low complexity" evidence="1">
    <location>
        <begin position="671"/>
        <end position="682"/>
    </location>
</feature>
<dbReference type="Pfam" id="PF12763">
    <property type="entry name" value="EH"/>
    <property type="match status" value="1"/>
</dbReference>
<dbReference type="PROSITE" id="PS50031">
    <property type="entry name" value="EH"/>
    <property type="match status" value="1"/>
</dbReference>
<protein>
    <recommendedName>
        <fullName evidence="2">EH domain-containing protein</fullName>
    </recommendedName>
</protein>
<proteinExistence type="predicted"/>
<dbReference type="OrthoDB" id="524326at2759"/>
<dbReference type="PANTHER" id="PTHR15463:SF2">
    <property type="entry name" value="SYNERGIN GAMMA"/>
    <property type="match status" value="1"/>
</dbReference>
<feature type="compositionally biased region" description="Polar residues" evidence="1">
    <location>
        <begin position="915"/>
        <end position="929"/>
    </location>
</feature>
<dbReference type="Pfam" id="PF25999">
    <property type="entry name" value="SYNRG_C"/>
    <property type="match status" value="1"/>
</dbReference>
<feature type="region of interest" description="Disordered" evidence="1">
    <location>
        <begin position="1258"/>
        <end position="1279"/>
    </location>
</feature>
<dbReference type="VEuPathDB" id="VectorBase:BGLB001430"/>
<feature type="compositionally biased region" description="Polar residues" evidence="1">
    <location>
        <begin position="1258"/>
        <end position="1271"/>
    </location>
</feature>
<feature type="region of interest" description="Disordered" evidence="1">
    <location>
        <begin position="511"/>
        <end position="572"/>
    </location>
</feature>
<evidence type="ECO:0000259" key="2">
    <source>
        <dbReference type="PROSITE" id="PS50031"/>
    </source>
</evidence>
<feature type="region of interest" description="Disordered" evidence="1">
    <location>
        <begin position="109"/>
        <end position="133"/>
    </location>
</feature>
<accession>A0A2C9JEF8</accession>
<dbReference type="Proteomes" id="UP000076420">
    <property type="component" value="Unassembled WGS sequence"/>
</dbReference>
<evidence type="ECO:0000256" key="1">
    <source>
        <dbReference type="SAM" id="MobiDB-lite"/>
    </source>
</evidence>
<feature type="compositionally biased region" description="Basic and acidic residues" evidence="1">
    <location>
        <begin position="7"/>
        <end position="17"/>
    </location>
</feature>
<evidence type="ECO:0000313" key="3">
    <source>
        <dbReference type="EnsemblMetazoa" id="BGLB001430-PB"/>
    </source>
</evidence>
<dbReference type="GO" id="GO:0030130">
    <property type="term" value="C:clathrin coat of trans-Golgi network vesicle"/>
    <property type="evidence" value="ECO:0007669"/>
    <property type="project" value="TreeGrafter"/>
</dbReference>
<dbReference type="InterPro" id="IPR059024">
    <property type="entry name" value="SYNRG_C"/>
</dbReference>
<name>A0A2C9JEF8_BIOGL</name>
<feature type="region of interest" description="Disordered" evidence="1">
    <location>
        <begin position="886"/>
        <end position="996"/>
    </location>
</feature>
<evidence type="ECO:0000313" key="4">
    <source>
        <dbReference type="Proteomes" id="UP000076420"/>
    </source>
</evidence>
<feature type="region of interest" description="Disordered" evidence="1">
    <location>
        <begin position="670"/>
        <end position="709"/>
    </location>
</feature>
<sequence>MGYGVERLNKENKEDSGSVHSLDLPSARPVDTFGSDNVSLSSADYNNGDTLGGSTGGAASSESKSLESLDLRNDQGETDNGYVTKDGYHCLIHLRYGDIDLAPLMKPAPKHSNSIHSPSDGPPPLDFGHDDEEDEHAYSRGYDFDDHIHRGPPVTVYPAFGGTQSNYIYSTAGGGKKSSTALPVSEDDSFGDFLQGPSTAASDQKPEEVKVTHQSVEMLAPGPEPKHQEERKDLKSIMLEYSDLSAPKKAKGFHKPTLNEVQKSGHDQHKNKVASFHESDHARRWKGQSEDLDGLFQLPVVMKPVSKPEASPPLVSHQAYTSPFVTPYPAISPPVGPPPSYTEVAGHPTSPITQSFPAMAGGMMAGAPVVCSSSENLSMTLPDWCTYNEDQMPPVYKQVWEASLVNNKITTERLYPILLMSGLAREKLAEIWSLCNTATPGQLVKHELWLMLALIALTQHNYNTNTLDNLARCPVAPVPQFNYPQTQDSNTPATLLTTPMHHQISTPHLTLGQQLVPPPGATHSVVAPSVGVTPQNRAPQPHIVQFPRPQAPGKGTSAPPGPAPSLPPTEDDDFAEFQAAAPSGSAGAKDEGYGEFIGGGGSSFTGSGGFNMPAHTTGSGQLGNGFVSTGVITAQPQQQPASQTSKPATLSLASLPVDDKYGTNVRSFFCSSDSSTGQTSPSFEDDDFTDGRDSLSQVSTSEQSENDDLRNFESYVEEFHQKKENPDGSPLHCPFPTMQQNQALKGVQNMAQPTLKSVAATTSQGVIPNIKMPPNLNIHVNPANASSFTAKNNAQVSSNLLAGTTSFPKPVVSEDDFTDFKSASFQSSLPATTTSVNDGSSLIGEEDKYGALRVIHLENDLPQKSIFEQPPPAAPDDDEWADFSAATPVNDISKPATSVIGQPASRGNKDDILQLYNSTSKQPEPSYTFGSSSSVNSRASKNGSLSGDDQSAASTPSKTRGSDLHSFADQLSSGSFSEQDATLAGPTWLPEDSKSSENWASFGGGSSITLSQSADQLSLAVSPNDSRVNKLSSSGSAVNMLSSTKSDISLGREFGKMKDGWESGSCSISAASSNASLSSSGVQNWKNDFQPPAFPSVPVGDSEDEWSHFSGVNLPTNSAVEESPTQSEPKFVTIKKQNLGTSEIMGLFKVRDDPATLSSYQLPPQKPTHMPTAKLNQMSGFAGSGYQVGQQNTAMNVPGMQAYMPAGMHMTPMMQQQMLMNPVMRFPMQSMHMGPPNTAPPPYPAHMTSNINTVNNQQRASLSKSKQNGPQSEKEKFFEEQRRKLKEFGKPGATKVDDECYKINNKKKKTASCLIHGSAAIVRCVVILSMYQIVKMFFLDKKFMRQKKDVLHQAHPHPIQPQELLDSMPDFADKYNIEHEAQGSDRYGHEWERCLSNCYRVIMEANTLFNTISSSSVCNEVLKSTQGSQYVTAVIEIYRVVCKVMTSMRSTAISTTDLEQTLKDIDLAWNNLTAFLVGASLLPEQNTLSFTGSVLKSDMNNAKQLACGICLLSVDAALPTGSSSSINNCKLTYAGRQYHATCANFWVNCVDQTLPYLTLPELL</sequence>
<dbReference type="SUPFAM" id="SSF47473">
    <property type="entry name" value="EF-hand"/>
    <property type="match status" value="1"/>
</dbReference>